<name>A0A143QPV4_RHOFA</name>
<dbReference type="EMBL" id="CP015220">
    <property type="protein sequence ID" value="AMY25030.1"/>
    <property type="molecule type" value="Genomic_DNA"/>
</dbReference>
<keyword evidence="1" id="KW-1133">Transmembrane helix</keyword>
<sequence length="195" mass="20662">MTDTDGPDRVVPSRTAEELGRTERAVMTELDPGARAMVVAGLVLVLLVTFALPHTGSATGFDVLTGSDAAAAESIALPSRVFVVLVLTFGVVMSVLALVTRVWALAWAALAGCAVSSVYGMLSIWTRQTVPDNLQGGGPGIGLVIAWIAVMVLTFHWLKAVWNKTNSQLAAQEQRRIAAASGEQKLRLWDGHSNP</sequence>
<dbReference type="KEGG" id="rhs:A3Q41_03744"/>
<accession>A0A143QPV4</accession>
<dbReference type="Proteomes" id="UP000076038">
    <property type="component" value="Chromosome"/>
</dbReference>
<keyword evidence="1" id="KW-0812">Transmembrane</keyword>
<gene>
    <name evidence="2" type="ORF">A3Q41_03744</name>
</gene>
<reference evidence="3" key="2">
    <citation type="submission" date="2016-04" db="EMBL/GenBank/DDBJ databases">
        <title>Complete Genome and Plasmid Sequences for Rhodococcus fascians D188 and Draft Sequences for Rhodococcus spp. Isolates PBTS 1 and PBTS 2.</title>
        <authorList>
            <person name="Stamer R."/>
            <person name="Vereecke D."/>
            <person name="Zhang Y."/>
            <person name="Schilkey F."/>
            <person name="Devitt N."/>
            <person name="Randall J."/>
        </authorList>
    </citation>
    <scope>NUCLEOTIDE SEQUENCE [LARGE SCALE GENOMIC DNA]</scope>
    <source>
        <strain evidence="3">PBTS2</strain>
    </source>
</reference>
<reference evidence="2 3" key="1">
    <citation type="journal article" date="2016" name="Genome Announc.">
        <title>Complete Genome and Plasmid Sequences for Rhodococcus fascians D188 and Draft Sequences for Rhodococcus Isolates PBTS 1 and PBTS 2.</title>
        <authorList>
            <person name="Stamler R.A."/>
            <person name="Vereecke D."/>
            <person name="Zhang Y."/>
            <person name="Schilkey F."/>
            <person name="Devitt N."/>
            <person name="Randall J.J."/>
        </authorList>
    </citation>
    <scope>NUCLEOTIDE SEQUENCE [LARGE SCALE GENOMIC DNA]</scope>
    <source>
        <strain evidence="2 3">PBTS2</strain>
    </source>
</reference>
<feature type="transmembrane region" description="Helical" evidence="1">
    <location>
        <begin position="34"/>
        <end position="55"/>
    </location>
</feature>
<dbReference type="AlphaFoldDB" id="A0A143QPV4"/>
<organism evidence="2 3">
    <name type="scientific">Rhodococcoides fascians</name>
    <name type="common">Rhodococcus fascians</name>
    <dbReference type="NCBI Taxonomy" id="1828"/>
    <lineage>
        <taxon>Bacteria</taxon>
        <taxon>Bacillati</taxon>
        <taxon>Actinomycetota</taxon>
        <taxon>Actinomycetes</taxon>
        <taxon>Mycobacteriales</taxon>
        <taxon>Nocardiaceae</taxon>
        <taxon>Rhodococcoides</taxon>
    </lineage>
</organism>
<protein>
    <submittedName>
        <fullName evidence="2">Uncharacterized protein</fullName>
    </submittedName>
</protein>
<keyword evidence="1" id="KW-0472">Membrane</keyword>
<feature type="transmembrane region" description="Helical" evidence="1">
    <location>
        <begin position="137"/>
        <end position="158"/>
    </location>
</feature>
<feature type="transmembrane region" description="Helical" evidence="1">
    <location>
        <begin position="105"/>
        <end position="125"/>
    </location>
</feature>
<evidence type="ECO:0000256" key="1">
    <source>
        <dbReference type="SAM" id="Phobius"/>
    </source>
</evidence>
<feature type="transmembrane region" description="Helical" evidence="1">
    <location>
        <begin position="75"/>
        <end position="98"/>
    </location>
</feature>
<evidence type="ECO:0000313" key="3">
    <source>
        <dbReference type="Proteomes" id="UP000076038"/>
    </source>
</evidence>
<proteinExistence type="predicted"/>
<dbReference type="PATRIC" id="fig|1653479.3.peg.3798"/>
<keyword evidence="3" id="KW-1185">Reference proteome</keyword>
<dbReference type="RefSeq" id="WP_027496841.1">
    <property type="nucleotide sequence ID" value="NZ_CAKKLU010000004.1"/>
</dbReference>
<evidence type="ECO:0000313" key="2">
    <source>
        <dbReference type="EMBL" id="AMY25030.1"/>
    </source>
</evidence>